<evidence type="ECO:0008006" key="3">
    <source>
        <dbReference type="Google" id="ProtNLM"/>
    </source>
</evidence>
<dbReference type="AlphaFoldDB" id="A0AAW1PEM4"/>
<reference evidence="1 2" key="1">
    <citation type="journal article" date="2024" name="Nat. Commun.">
        <title>Phylogenomics reveals the evolutionary origins of lichenization in chlorophyte algae.</title>
        <authorList>
            <person name="Puginier C."/>
            <person name="Libourel C."/>
            <person name="Otte J."/>
            <person name="Skaloud P."/>
            <person name="Haon M."/>
            <person name="Grisel S."/>
            <person name="Petersen M."/>
            <person name="Berrin J.G."/>
            <person name="Delaux P.M."/>
            <person name="Dal Grande F."/>
            <person name="Keller J."/>
        </authorList>
    </citation>
    <scope>NUCLEOTIDE SEQUENCE [LARGE SCALE GENOMIC DNA]</scope>
    <source>
        <strain evidence="1 2">SAG 2036</strain>
    </source>
</reference>
<name>A0AAW1PEM4_9CHLO</name>
<dbReference type="EMBL" id="JALJOQ010000024">
    <property type="protein sequence ID" value="KAK9808383.1"/>
    <property type="molecule type" value="Genomic_DNA"/>
</dbReference>
<dbReference type="InterPro" id="IPR014710">
    <property type="entry name" value="RmlC-like_jellyroll"/>
</dbReference>
<proteinExistence type="predicted"/>
<organism evidence="1 2">
    <name type="scientific">Symbiochloris irregularis</name>
    <dbReference type="NCBI Taxonomy" id="706552"/>
    <lineage>
        <taxon>Eukaryota</taxon>
        <taxon>Viridiplantae</taxon>
        <taxon>Chlorophyta</taxon>
        <taxon>core chlorophytes</taxon>
        <taxon>Trebouxiophyceae</taxon>
        <taxon>Trebouxiales</taxon>
        <taxon>Trebouxiaceae</taxon>
        <taxon>Symbiochloris</taxon>
    </lineage>
</organism>
<gene>
    <name evidence="1" type="ORF">WJX73_009304</name>
</gene>
<comment type="caution">
    <text evidence="1">The sequence shown here is derived from an EMBL/GenBank/DDBJ whole genome shotgun (WGS) entry which is preliminary data.</text>
</comment>
<protein>
    <recommendedName>
        <fullName evidence="3">Cupin 2 conserved barrel domain-containing protein</fullName>
    </recommendedName>
</protein>
<keyword evidence="2" id="KW-1185">Reference proteome</keyword>
<dbReference type="SUPFAM" id="SSF51182">
    <property type="entry name" value="RmlC-like cupins"/>
    <property type="match status" value="1"/>
</dbReference>
<dbReference type="Proteomes" id="UP001465755">
    <property type="component" value="Unassembled WGS sequence"/>
</dbReference>
<dbReference type="Gene3D" id="2.60.120.10">
    <property type="entry name" value="Jelly Rolls"/>
    <property type="match status" value="1"/>
</dbReference>
<sequence length="152" mass="17333">MRGTVIQRMAINSQGQPQSTVRFFVKAGDTSRGGYKDYPSAPPVHTHMYQDETFEVLKGRAGYVLNDKEGILDVGGGKILAPMGENPHTFWNADPMQDFEIQFEYITLIGNSTDFPAFLETLFGLQRDYKTIDNVNLLQLFLLFWVRLLQHQ</sequence>
<evidence type="ECO:0000313" key="2">
    <source>
        <dbReference type="Proteomes" id="UP001465755"/>
    </source>
</evidence>
<accession>A0AAW1PEM4</accession>
<dbReference type="InterPro" id="IPR011051">
    <property type="entry name" value="RmlC_Cupin_sf"/>
</dbReference>
<evidence type="ECO:0000313" key="1">
    <source>
        <dbReference type="EMBL" id="KAK9808383.1"/>
    </source>
</evidence>